<comment type="similarity">
    <text evidence="1">Belongs to the helicase family. UvrD subfamily.</text>
</comment>
<protein>
    <recommendedName>
        <fullName evidence="8">DNA 3'-5' helicase</fullName>
        <ecNumber evidence="8">5.6.2.4</ecNumber>
    </recommendedName>
</protein>
<dbReference type="Gene3D" id="1.10.10.160">
    <property type="match status" value="1"/>
</dbReference>
<dbReference type="Gene3D" id="1.10.486.10">
    <property type="entry name" value="PCRA, domain 4"/>
    <property type="match status" value="1"/>
</dbReference>
<evidence type="ECO:0000256" key="2">
    <source>
        <dbReference type="ARBA" id="ARBA00022741"/>
    </source>
</evidence>
<evidence type="ECO:0000256" key="5">
    <source>
        <dbReference type="ARBA" id="ARBA00022840"/>
    </source>
</evidence>
<feature type="binding site" evidence="10">
    <location>
        <begin position="40"/>
        <end position="47"/>
    </location>
    <ligand>
        <name>ATP</name>
        <dbReference type="ChEBI" id="CHEBI:30616"/>
    </ligand>
</feature>
<keyword evidence="4 10" id="KW-0347">Helicase</keyword>
<dbReference type="SUPFAM" id="SSF52540">
    <property type="entry name" value="P-loop containing nucleoside triphosphate hydrolases"/>
    <property type="match status" value="1"/>
</dbReference>
<comment type="catalytic activity">
    <reaction evidence="9">
        <text>ATP + H2O = ADP + phosphate + H(+)</text>
        <dbReference type="Rhea" id="RHEA:13065"/>
        <dbReference type="ChEBI" id="CHEBI:15377"/>
        <dbReference type="ChEBI" id="CHEBI:15378"/>
        <dbReference type="ChEBI" id="CHEBI:30616"/>
        <dbReference type="ChEBI" id="CHEBI:43474"/>
        <dbReference type="ChEBI" id="CHEBI:456216"/>
        <dbReference type="EC" id="5.6.2.4"/>
    </reaction>
</comment>
<name>A0A450SHR4_9GAMM</name>
<keyword evidence="3 10" id="KW-0378">Hydrolase</keyword>
<dbReference type="Gene3D" id="3.40.50.300">
    <property type="entry name" value="P-loop containing nucleotide triphosphate hydrolases"/>
    <property type="match status" value="2"/>
</dbReference>
<evidence type="ECO:0000256" key="10">
    <source>
        <dbReference type="PROSITE-ProRule" id="PRU00560"/>
    </source>
</evidence>
<feature type="domain" description="UvrD-like helicase ATP-binding" evidence="11">
    <location>
        <begin position="19"/>
        <end position="305"/>
    </location>
</feature>
<dbReference type="GO" id="GO:0003677">
    <property type="term" value="F:DNA binding"/>
    <property type="evidence" value="ECO:0007669"/>
    <property type="project" value="InterPro"/>
</dbReference>
<sequence>MSPIFGSGSPDREMKSVKLNEQQNNAATYDGEAQNILVTAGAGCGKTQTIIARVVHLVRSGTDAARILMMTFTNRAAREMRSRLKGDLGPVSMRIQAGTFHSFCLKAMSRVPKSFGISGLNIIDSDDQNALITLVRGRHIDKREKEINKEFPRPPALIKYYSYSRNTCQAPKEYLASNTDLNKKFIKLCSRIFDEYQKEKEARGYLDYDDLLRHFANALEKKPELRRAVTGLFDEVLVDEMQDTNPLQFAILKHFSSEGVRLFCVGDPAQSIYRFRGAEFKHVYKFQEIFGNSTIIPLSLNYRSYQEILDLSNWLLDRSSLEYRNRLTAHRGKGDFLPLISDFESTQEEAGWIAGKILEQRERDIALNSMMVLVRTGFDAKPIEAEFIRREIPYHFIGGMSLTKAAHVRDVLSLLRIVRDERDDLAWMRFLKLWPRIGEKTAEKIIDDFHKKTDSKFIDTLAEGIGAEHNAVAAYKKTLSVQNTPKLCLFNAVGSLTPILKERYDKWDYRYQDLKLLITVAERYETVSAFIDAFTLEPMTNTEIEKSENDDAVLLVTVHSAKGTEAPICFVAGAKPGTYPHSRSYGEIDAEEEERRVLYVALTRAKNELFITRSMDHRSSFYLYNRPTEGEEYFLTEVPEELAARETHGWEQDEPGGLSSLEDVY</sequence>
<accession>A0A450SHR4</accession>
<keyword evidence="6" id="KW-0413">Isomerase</keyword>
<reference evidence="13" key="1">
    <citation type="submission" date="2019-02" db="EMBL/GenBank/DDBJ databases">
        <authorList>
            <person name="Gruber-Vodicka R. H."/>
            <person name="Seah K. B. B."/>
        </authorList>
    </citation>
    <scope>NUCLEOTIDE SEQUENCE</scope>
    <source>
        <strain evidence="13">BECK_BZ106</strain>
    </source>
</reference>
<evidence type="ECO:0000313" key="13">
    <source>
        <dbReference type="EMBL" id="VFJ52806.1"/>
    </source>
</evidence>
<dbReference type="PROSITE" id="PS51217">
    <property type="entry name" value="UVRD_HELICASE_CTER"/>
    <property type="match status" value="1"/>
</dbReference>
<dbReference type="InterPro" id="IPR014016">
    <property type="entry name" value="UvrD-like_ATP-bd"/>
</dbReference>
<evidence type="ECO:0000259" key="11">
    <source>
        <dbReference type="PROSITE" id="PS51198"/>
    </source>
</evidence>
<dbReference type="GO" id="GO:0005829">
    <property type="term" value="C:cytosol"/>
    <property type="evidence" value="ECO:0007669"/>
    <property type="project" value="TreeGrafter"/>
</dbReference>
<dbReference type="Pfam" id="PF00580">
    <property type="entry name" value="UvrD-helicase"/>
    <property type="match status" value="1"/>
</dbReference>
<feature type="domain" description="UvrD-like helicase C-terminal" evidence="12">
    <location>
        <begin position="306"/>
        <end position="563"/>
    </location>
</feature>
<evidence type="ECO:0000259" key="12">
    <source>
        <dbReference type="PROSITE" id="PS51217"/>
    </source>
</evidence>
<dbReference type="PANTHER" id="PTHR11070:SF3">
    <property type="entry name" value="DNA 3'-5' HELICASE"/>
    <property type="match status" value="1"/>
</dbReference>
<dbReference type="EMBL" id="CAADFD010000013">
    <property type="protein sequence ID" value="VFJ52806.1"/>
    <property type="molecule type" value="Genomic_DNA"/>
</dbReference>
<dbReference type="InterPro" id="IPR014017">
    <property type="entry name" value="DNA_helicase_UvrD-like_C"/>
</dbReference>
<dbReference type="GO" id="GO:0000725">
    <property type="term" value="P:recombinational repair"/>
    <property type="evidence" value="ECO:0007669"/>
    <property type="project" value="TreeGrafter"/>
</dbReference>
<dbReference type="InterPro" id="IPR027417">
    <property type="entry name" value="P-loop_NTPase"/>
</dbReference>
<evidence type="ECO:0000256" key="3">
    <source>
        <dbReference type="ARBA" id="ARBA00022801"/>
    </source>
</evidence>
<evidence type="ECO:0000256" key="8">
    <source>
        <dbReference type="ARBA" id="ARBA00034808"/>
    </source>
</evidence>
<dbReference type="CDD" id="cd17932">
    <property type="entry name" value="DEXQc_UvrD"/>
    <property type="match status" value="1"/>
</dbReference>
<dbReference type="GO" id="GO:0043138">
    <property type="term" value="F:3'-5' DNA helicase activity"/>
    <property type="evidence" value="ECO:0007669"/>
    <property type="project" value="UniProtKB-EC"/>
</dbReference>
<dbReference type="InterPro" id="IPR013986">
    <property type="entry name" value="DExx_box_DNA_helicase_dom_sf"/>
</dbReference>
<evidence type="ECO:0000256" key="6">
    <source>
        <dbReference type="ARBA" id="ARBA00023235"/>
    </source>
</evidence>
<dbReference type="EC" id="5.6.2.4" evidence="8"/>
<gene>
    <name evidence="13" type="ORF">BECKFW1821B_GA0114236_101311</name>
</gene>
<dbReference type="PANTHER" id="PTHR11070">
    <property type="entry name" value="UVRD / RECB / PCRA DNA HELICASE FAMILY MEMBER"/>
    <property type="match status" value="1"/>
</dbReference>
<dbReference type="PROSITE" id="PS51198">
    <property type="entry name" value="UVRD_HELICASE_ATP_BIND"/>
    <property type="match status" value="1"/>
</dbReference>
<dbReference type="InterPro" id="IPR000212">
    <property type="entry name" value="DNA_helicase_UvrD/REP"/>
</dbReference>
<keyword evidence="5 10" id="KW-0067">ATP-binding</keyword>
<evidence type="ECO:0000256" key="4">
    <source>
        <dbReference type="ARBA" id="ARBA00022806"/>
    </source>
</evidence>
<organism evidence="13">
    <name type="scientific">Candidatus Kentrum sp. FW</name>
    <dbReference type="NCBI Taxonomy" id="2126338"/>
    <lineage>
        <taxon>Bacteria</taxon>
        <taxon>Pseudomonadati</taxon>
        <taxon>Pseudomonadota</taxon>
        <taxon>Gammaproteobacteria</taxon>
        <taxon>Candidatus Kentrum</taxon>
    </lineage>
</organism>
<evidence type="ECO:0000256" key="9">
    <source>
        <dbReference type="ARBA" id="ARBA00048988"/>
    </source>
</evidence>
<dbReference type="Pfam" id="PF13361">
    <property type="entry name" value="UvrD_C"/>
    <property type="match status" value="1"/>
</dbReference>
<dbReference type="GO" id="GO:0016887">
    <property type="term" value="F:ATP hydrolysis activity"/>
    <property type="evidence" value="ECO:0007669"/>
    <property type="project" value="RHEA"/>
</dbReference>
<evidence type="ECO:0000256" key="1">
    <source>
        <dbReference type="ARBA" id="ARBA00009922"/>
    </source>
</evidence>
<comment type="catalytic activity">
    <reaction evidence="7">
        <text>Couples ATP hydrolysis with the unwinding of duplex DNA by translocating in the 3'-5' direction.</text>
        <dbReference type="EC" id="5.6.2.4"/>
    </reaction>
</comment>
<proteinExistence type="inferred from homology"/>
<dbReference type="AlphaFoldDB" id="A0A450SHR4"/>
<dbReference type="GO" id="GO:0005524">
    <property type="term" value="F:ATP binding"/>
    <property type="evidence" value="ECO:0007669"/>
    <property type="project" value="UniProtKB-UniRule"/>
</dbReference>
<keyword evidence="2 10" id="KW-0547">Nucleotide-binding</keyword>
<evidence type="ECO:0000256" key="7">
    <source>
        <dbReference type="ARBA" id="ARBA00034617"/>
    </source>
</evidence>